<dbReference type="PANTHER" id="PTHR23011">
    <property type="entry name" value="CYCLIC NUCLEOTIDE-BINDING DOMAIN CONTAINING PROTEIN"/>
    <property type="match status" value="1"/>
</dbReference>
<dbReference type="OrthoDB" id="166212at2759"/>
<dbReference type="PANTHER" id="PTHR23011:SF44">
    <property type="entry name" value="CYCLIC NUCLEOTIDE-BINDING DOMAIN-CONTAINING PROTEIN"/>
    <property type="match status" value="1"/>
</dbReference>
<reference evidence="4" key="1">
    <citation type="journal article" date="2017" name="bioRxiv">
        <title>Comparative analysis of the genomes of Stylophora pistillata and Acropora digitifera provides evidence for extensive differences between species of corals.</title>
        <authorList>
            <person name="Voolstra C.R."/>
            <person name="Li Y."/>
            <person name="Liew Y.J."/>
            <person name="Baumgarten S."/>
            <person name="Zoccola D."/>
            <person name="Flot J.-F."/>
            <person name="Tambutte S."/>
            <person name="Allemand D."/>
            <person name="Aranda M."/>
        </authorList>
    </citation>
    <scope>NUCLEOTIDE SEQUENCE [LARGE SCALE GENOMIC DNA]</scope>
</reference>
<dbReference type="Gene3D" id="2.60.120.10">
    <property type="entry name" value="Jelly Rolls"/>
    <property type="match status" value="2"/>
</dbReference>
<gene>
    <name evidence="3" type="primary">Cnbd2</name>
    <name evidence="3" type="ORF">AWC38_SpisGene18153</name>
</gene>
<dbReference type="EMBL" id="LSMT01000468">
    <property type="protein sequence ID" value="PFX17527.1"/>
    <property type="molecule type" value="Genomic_DNA"/>
</dbReference>
<dbReference type="PROSITE" id="PS00889">
    <property type="entry name" value="CNMP_BINDING_2"/>
    <property type="match status" value="1"/>
</dbReference>
<evidence type="ECO:0000259" key="2">
    <source>
        <dbReference type="PROSITE" id="PS50042"/>
    </source>
</evidence>
<evidence type="ECO:0000313" key="3">
    <source>
        <dbReference type="EMBL" id="PFX17527.1"/>
    </source>
</evidence>
<protein>
    <submittedName>
        <fullName evidence="3">Cyclic nucleotide-binding domain-containing protein 2</fullName>
    </submittedName>
</protein>
<feature type="region of interest" description="Disordered" evidence="1">
    <location>
        <begin position="35"/>
        <end position="57"/>
    </location>
</feature>
<dbReference type="CDD" id="cd00038">
    <property type="entry name" value="CAP_ED"/>
    <property type="match status" value="1"/>
</dbReference>
<name>A0A2B4RMG0_STYPI</name>
<comment type="caution">
    <text evidence="3">The sequence shown here is derived from an EMBL/GenBank/DDBJ whole genome shotgun (WGS) entry which is preliminary data.</text>
</comment>
<feature type="domain" description="Cyclic nucleotide-binding" evidence="2">
    <location>
        <begin position="164"/>
        <end position="272"/>
    </location>
</feature>
<dbReference type="SMART" id="SM00100">
    <property type="entry name" value="cNMP"/>
    <property type="match status" value="1"/>
</dbReference>
<dbReference type="PROSITE" id="PS50042">
    <property type="entry name" value="CNMP_BINDING_3"/>
    <property type="match status" value="1"/>
</dbReference>
<evidence type="ECO:0000313" key="4">
    <source>
        <dbReference type="Proteomes" id="UP000225706"/>
    </source>
</evidence>
<keyword evidence="4" id="KW-1185">Reference proteome</keyword>
<dbReference type="STRING" id="50429.A0A2B4RMG0"/>
<dbReference type="Pfam" id="PF00027">
    <property type="entry name" value="cNMP_binding"/>
    <property type="match status" value="1"/>
</dbReference>
<evidence type="ECO:0000256" key="1">
    <source>
        <dbReference type="SAM" id="MobiDB-lite"/>
    </source>
</evidence>
<accession>A0A2B4RMG0</accession>
<dbReference type="InterPro" id="IPR018490">
    <property type="entry name" value="cNMP-bd_dom_sf"/>
</dbReference>
<proteinExistence type="predicted"/>
<dbReference type="InterPro" id="IPR014710">
    <property type="entry name" value="RmlC-like_jellyroll"/>
</dbReference>
<dbReference type="InterPro" id="IPR000595">
    <property type="entry name" value="cNMP-bd_dom"/>
</dbReference>
<sequence length="528" mass="60649">MKENRTGMHEKRSSIPNYRRTSVVTNPFLLSEIDEESYDSSSEPISNADKLPKTSQTAPLLQKQTRGGGVSFKSVAKAITKQRNWSTVLKEVRQSDDHSRARGFVANLEDGEGRLSFNVNAFKSDVQSCGGLSPAVKKTLRAQSWNRTEEEIEVVMQVVKKLKCFARYPMYVKRELAKVVYYDMFEGGRVVIKQGHVGISFYFIVSGSVMVERMEVDKFTGEQHTQVVGEMGEGDAFGELALLHNTRRAATIICKENSEFLRVDKPDFDEVLRNSHQIEWERKLAVLNSQPALQDWARTEIRNTIAHTKIREFSPNTVRTVTEHKLKEPPKFTVGTSLCKVDDKYNQQVILGNMDTPADDVYFIQSGKCRVVREITVIKKESSSGKIKLTLPPINFTDNYIKNKPKESVVRKFLTIHILNRGDFFGVGEDLKKTFIISVGRVHCLLISRLIFMKKERGKSLEAMKQHMSETFLTHKQAFKSYIEDRDWKIYKKKLVDEIVKKKRRPNCSTYDDVPIVVRIENNHYFEK</sequence>
<dbReference type="AlphaFoldDB" id="A0A2B4RMG0"/>
<organism evidence="3 4">
    <name type="scientific">Stylophora pistillata</name>
    <name type="common">Smooth cauliflower coral</name>
    <dbReference type="NCBI Taxonomy" id="50429"/>
    <lineage>
        <taxon>Eukaryota</taxon>
        <taxon>Metazoa</taxon>
        <taxon>Cnidaria</taxon>
        <taxon>Anthozoa</taxon>
        <taxon>Hexacorallia</taxon>
        <taxon>Scleractinia</taxon>
        <taxon>Astrocoeniina</taxon>
        <taxon>Pocilloporidae</taxon>
        <taxon>Stylophora</taxon>
    </lineage>
</organism>
<dbReference type="InterPro" id="IPR018488">
    <property type="entry name" value="cNMP-bd_CS"/>
</dbReference>
<dbReference type="Proteomes" id="UP000225706">
    <property type="component" value="Unassembled WGS sequence"/>
</dbReference>
<dbReference type="SUPFAM" id="SSF51206">
    <property type="entry name" value="cAMP-binding domain-like"/>
    <property type="match status" value="2"/>
</dbReference>